<gene>
    <name evidence="2" type="ORF">DFR70_10912</name>
</gene>
<organism evidence="2 3">
    <name type="scientific">Nocardia tenerifensis</name>
    <dbReference type="NCBI Taxonomy" id="228006"/>
    <lineage>
        <taxon>Bacteria</taxon>
        <taxon>Bacillati</taxon>
        <taxon>Actinomycetota</taxon>
        <taxon>Actinomycetes</taxon>
        <taxon>Mycobacteriales</taxon>
        <taxon>Nocardiaceae</taxon>
        <taxon>Nocardia</taxon>
    </lineage>
</organism>
<feature type="compositionally biased region" description="Polar residues" evidence="1">
    <location>
        <begin position="31"/>
        <end position="41"/>
    </location>
</feature>
<accession>A0A318JUX6</accession>
<protein>
    <submittedName>
        <fullName evidence="2">Uncharacterized protein</fullName>
    </submittedName>
</protein>
<dbReference type="Proteomes" id="UP000247569">
    <property type="component" value="Unassembled WGS sequence"/>
</dbReference>
<dbReference type="OrthoDB" id="661223at2"/>
<evidence type="ECO:0000313" key="3">
    <source>
        <dbReference type="Proteomes" id="UP000247569"/>
    </source>
</evidence>
<dbReference type="RefSeq" id="WP_040734158.1">
    <property type="nucleotide sequence ID" value="NZ_QJKF01000009.1"/>
</dbReference>
<evidence type="ECO:0000313" key="2">
    <source>
        <dbReference type="EMBL" id="PXX60821.1"/>
    </source>
</evidence>
<name>A0A318JUX6_9NOCA</name>
<keyword evidence="3" id="KW-1185">Reference proteome</keyword>
<evidence type="ECO:0000256" key="1">
    <source>
        <dbReference type="SAM" id="MobiDB-lite"/>
    </source>
</evidence>
<dbReference type="AlphaFoldDB" id="A0A318JUX6"/>
<dbReference type="EMBL" id="QJKF01000009">
    <property type="protein sequence ID" value="PXX60821.1"/>
    <property type="molecule type" value="Genomic_DNA"/>
</dbReference>
<proteinExistence type="predicted"/>
<feature type="region of interest" description="Disordered" evidence="1">
    <location>
        <begin position="31"/>
        <end position="51"/>
    </location>
</feature>
<reference evidence="2 3" key="1">
    <citation type="submission" date="2018-05" db="EMBL/GenBank/DDBJ databases">
        <title>Genomic Encyclopedia of Type Strains, Phase IV (KMG-IV): sequencing the most valuable type-strain genomes for metagenomic binning, comparative biology and taxonomic classification.</title>
        <authorList>
            <person name="Goeker M."/>
        </authorList>
    </citation>
    <scope>NUCLEOTIDE SEQUENCE [LARGE SCALE GENOMIC DNA]</scope>
    <source>
        <strain evidence="2 3">DSM 44704</strain>
    </source>
</reference>
<comment type="caution">
    <text evidence="2">The sequence shown here is derived from an EMBL/GenBank/DDBJ whole genome shotgun (WGS) entry which is preliminary data.</text>
</comment>
<sequence>MTLSPRVISGGIVIVPARGPMRTFPLQYNPDSVTRSLQPQGTGAGGQDRSEALRLKGPATETYSVDAEFDLTDAMEAAGTNPAAVRDGLHPQLAFLSGLVNPTSATLAANDALARAGKLEIIPAEAPLTLFVWSRHRIVPVRITGLNIVEEAFDTALNPIRAKVSLSMRVLTVNDLPYDHPGSTIFLNHLRAAERLAAPGSASLSQLGITTIG</sequence>